<gene>
    <name evidence="1" type="ORF">MFMK1_002283</name>
</gene>
<dbReference type="AlphaFoldDB" id="A0AAU0UT63"/>
<dbReference type="EMBL" id="CP121694">
    <property type="protein sequence ID" value="WRO22453.1"/>
    <property type="molecule type" value="Genomic_DNA"/>
</dbReference>
<proteinExistence type="predicted"/>
<reference evidence="1 2" key="1">
    <citation type="submission" date="2023-04" db="EMBL/GenBank/DDBJ databases">
        <authorList>
            <person name="Hsu D."/>
        </authorList>
    </citation>
    <scope>NUCLEOTIDE SEQUENCE [LARGE SCALE GENOMIC DNA]</scope>
    <source>
        <strain evidence="1 2">MK1</strain>
    </source>
</reference>
<accession>A0AAU0UT63</accession>
<protein>
    <submittedName>
        <fullName evidence="1">Uncharacterized protein</fullName>
    </submittedName>
</protein>
<evidence type="ECO:0000313" key="2">
    <source>
        <dbReference type="Proteomes" id="UP001329915"/>
    </source>
</evidence>
<keyword evidence="2" id="KW-1185">Reference proteome</keyword>
<sequence length="45" mass="5433">MFKIFTDSLAQKRISRFQEAFAATDTMLHNHSHEDWKMSYIHSFK</sequence>
<dbReference type="Proteomes" id="UP001329915">
    <property type="component" value="Chromosome"/>
</dbReference>
<name>A0AAU0UT63_9FIRM</name>
<evidence type="ECO:0000313" key="1">
    <source>
        <dbReference type="EMBL" id="WRO22453.1"/>
    </source>
</evidence>
<organism evidence="1 2">
    <name type="scientific">Metallumcola ferriviriculae</name>
    <dbReference type="NCBI Taxonomy" id="3039180"/>
    <lineage>
        <taxon>Bacteria</taxon>
        <taxon>Bacillati</taxon>
        <taxon>Bacillota</taxon>
        <taxon>Clostridia</taxon>
        <taxon>Neomoorellales</taxon>
        <taxon>Desulfitibacteraceae</taxon>
        <taxon>Metallumcola</taxon>
    </lineage>
</organism>
<dbReference type="RefSeq" id="WP_366921865.1">
    <property type="nucleotide sequence ID" value="NZ_CP121694.1"/>
</dbReference>
<dbReference type="KEGG" id="dbc:MFMK1_002283"/>